<dbReference type="eggNOG" id="COG0286">
    <property type="taxonomic scope" value="Bacteria"/>
</dbReference>
<dbReference type="RefSeq" id="WP_011829973.1">
    <property type="nucleotide sequence ID" value="NC_008825.1"/>
</dbReference>
<dbReference type="GO" id="GO:0009007">
    <property type="term" value="F:site-specific DNA-methyltransferase (adenine-specific) activity"/>
    <property type="evidence" value="ECO:0007669"/>
    <property type="project" value="UniProtKB-EC"/>
</dbReference>
<dbReference type="InterPro" id="IPR002052">
    <property type="entry name" value="DNA_methylase_N6_adenine_CS"/>
</dbReference>
<dbReference type="Gene3D" id="3.40.50.150">
    <property type="entry name" value="Vaccinia Virus protein VP39"/>
    <property type="match status" value="1"/>
</dbReference>
<name>A2SIF0_METPP</name>
<sequence length="732" mass="79582">MSVVYVEPDRLLDLQMPSGGQPEREHQTVSLAVPRKGHVLSTIAEQYGAPMRRAATLLADAVSPKAADAVWHRLHARRRVEPGAHQVRSPNDLAAWMAVGAWTAGVVTGRLRENATLGEAESWFLGGLAQTGFVSLVPDSVRVEAEGLLHEIADHKALLDLLPYVLDPHGEGSRMSVMLRPETAPTRARKKADGVFYTPADVAGFMAERIVRSLIDDAVPLTVFDPACGSGVFLRAVLTELKRRHPGADAFDLACSCLYGADIDPWAVSAAALVVLVDSFESVEARGIAPVAAWHALRLNLVHMDTLRLDPGRAVPHDDPERIARLACRAALKAGTLPEVEGEPPPSGPVGFQAVFPEIAEGAHVIIGNPPYASFGEAADFLSLSKRFETFQAAPKSTSDMYPLFVEQMTRLTAPDAHGGAMVLPLSLACNTSRQFLALRRLLSRTPGHWQFAFFDREPHALFGEDVKTRNAIALWVRHGCESDVRISTGPLRKWRGGDRARMLAGINFTPINADIRLGIPKLEGAMQSEVLAHLVELRYTLAHAAPHIGRATLGQAMQESNAKTVFVAATAYNFLSVFLCPTSHSLGGEDLFTENPLHAIACPSPEAALQIFALLSSRLAFWWWHVHGDGFHVSKHVIETMPVGGMLDCAEHATEMTRLGALLWNEISVSPIVSRNRGKTSLGFSAVASPLRSKIDALLVRALGLPSEFTHELERFCEDVTRARTLPGTER</sequence>
<dbReference type="GO" id="GO:0032259">
    <property type="term" value="P:methylation"/>
    <property type="evidence" value="ECO:0007669"/>
    <property type="project" value="UniProtKB-KW"/>
</dbReference>
<comment type="similarity">
    <text evidence="1">Belongs to the N(4)/N(6)-methyltransferase family.</text>
</comment>
<dbReference type="Pfam" id="PF07669">
    <property type="entry name" value="Eco57I"/>
    <property type="match status" value="1"/>
</dbReference>
<gene>
    <name evidence="8" type="ordered locus">Mpe_A2384</name>
</gene>
<dbReference type="AlphaFoldDB" id="A2SIF0"/>
<keyword evidence="3" id="KW-0489">Methyltransferase</keyword>
<dbReference type="GO" id="GO:0006304">
    <property type="term" value="P:DNA modification"/>
    <property type="evidence" value="ECO:0007669"/>
    <property type="project" value="InterPro"/>
</dbReference>
<evidence type="ECO:0000256" key="1">
    <source>
        <dbReference type="ARBA" id="ARBA00006594"/>
    </source>
</evidence>
<evidence type="ECO:0000256" key="6">
    <source>
        <dbReference type="ARBA" id="ARBA00047942"/>
    </source>
</evidence>
<comment type="catalytic activity">
    <reaction evidence="6">
        <text>a 2'-deoxyadenosine in DNA + S-adenosyl-L-methionine = an N(6)-methyl-2'-deoxyadenosine in DNA + S-adenosyl-L-homocysteine + H(+)</text>
        <dbReference type="Rhea" id="RHEA:15197"/>
        <dbReference type="Rhea" id="RHEA-COMP:12418"/>
        <dbReference type="Rhea" id="RHEA-COMP:12419"/>
        <dbReference type="ChEBI" id="CHEBI:15378"/>
        <dbReference type="ChEBI" id="CHEBI:57856"/>
        <dbReference type="ChEBI" id="CHEBI:59789"/>
        <dbReference type="ChEBI" id="CHEBI:90615"/>
        <dbReference type="ChEBI" id="CHEBI:90616"/>
        <dbReference type="EC" id="2.1.1.72"/>
    </reaction>
</comment>
<keyword evidence="9" id="KW-1185">Reference proteome</keyword>
<dbReference type="InterPro" id="IPR050953">
    <property type="entry name" value="N4_N6_ade-DNA_methylase"/>
</dbReference>
<dbReference type="STRING" id="420662.Mpe_A2384"/>
<dbReference type="InterPro" id="IPR029063">
    <property type="entry name" value="SAM-dependent_MTases_sf"/>
</dbReference>
<dbReference type="KEGG" id="mpt:Mpe_A2384"/>
<dbReference type="GO" id="GO:0003676">
    <property type="term" value="F:nucleic acid binding"/>
    <property type="evidence" value="ECO:0007669"/>
    <property type="project" value="InterPro"/>
</dbReference>
<evidence type="ECO:0000256" key="3">
    <source>
        <dbReference type="ARBA" id="ARBA00022603"/>
    </source>
</evidence>
<dbReference type="EMBL" id="CP000555">
    <property type="protein sequence ID" value="ABM95339.1"/>
    <property type="molecule type" value="Genomic_DNA"/>
</dbReference>
<dbReference type="Proteomes" id="UP000000366">
    <property type="component" value="Chromosome"/>
</dbReference>
<dbReference type="PANTHER" id="PTHR33841">
    <property type="entry name" value="DNA METHYLTRANSFERASE YEEA-RELATED"/>
    <property type="match status" value="1"/>
</dbReference>
<evidence type="ECO:0000256" key="5">
    <source>
        <dbReference type="ARBA" id="ARBA00022691"/>
    </source>
</evidence>
<dbReference type="HOGENOM" id="CLU_380693_0_0_4"/>
<protein>
    <recommendedName>
        <fullName evidence="2">site-specific DNA-methyltransferase (adenine-specific)</fullName>
        <ecNumber evidence="2">2.1.1.72</ecNumber>
    </recommendedName>
</protein>
<keyword evidence="4" id="KW-0808">Transferase</keyword>
<evidence type="ECO:0000313" key="8">
    <source>
        <dbReference type="EMBL" id="ABM95339.1"/>
    </source>
</evidence>
<dbReference type="SUPFAM" id="SSF53335">
    <property type="entry name" value="S-adenosyl-L-methionine-dependent methyltransferases"/>
    <property type="match status" value="1"/>
</dbReference>
<dbReference type="InterPro" id="IPR011639">
    <property type="entry name" value="MethylTrfase_TaqI-like_dom"/>
</dbReference>
<evidence type="ECO:0000256" key="4">
    <source>
        <dbReference type="ARBA" id="ARBA00022679"/>
    </source>
</evidence>
<keyword evidence="5" id="KW-0949">S-adenosyl-L-methionine</keyword>
<dbReference type="PROSITE" id="PS00092">
    <property type="entry name" value="N6_MTASE"/>
    <property type="match status" value="1"/>
</dbReference>
<organism evidence="8 9">
    <name type="scientific">Methylibium petroleiphilum (strain ATCC BAA-1232 / LMG 22953 / PM1)</name>
    <dbReference type="NCBI Taxonomy" id="420662"/>
    <lineage>
        <taxon>Bacteria</taxon>
        <taxon>Pseudomonadati</taxon>
        <taxon>Pseudomonadota</taxon>
        <taxon>Betaproteobacteria</taxon>
        <taxon>Burkholderiales</taxon>
        <taxon>Sphaerotilaceae</taxon>
        <taxon>Methylibium</taxon>
    </lineage>
</organism>
<proteinExistence type="inferred from homology"/>
<reference evidence="8 9" key="1">
    <citation type="journal article" date="2007" name="J. Bacteriol.">
        <title>Whole-genome analysis of the methyl tert-butyl ether-degrading beta-proteobacterium Methylibium petroleiphilum PM1.</title>
        <authorList>
            <person name="Kane S.R."/>
            <person name="Chakicherla A.Y."/>
            <person name="Chain P.S.G."/>
            <person name="Schmidt R."/>
            <person name="Shin M.W."/>
            <person name="Legler T.C."/>
            <person name="Scow K.M."/>
            <person name="Larimer F.W."/>
            <person name="Lucas S.M."/>
            <person name="Richardson P.M."/>
            <person name="Hristova K.R."/>
        </authorList>
    </citation>
    <scope>NUCLEOTIDE SEQUENCE [LARGE SCALE GENOMIC DNA]</scope>
    <source>
        <strain evidence="9">ATCC BAA-1232 / LMG 22953 / PM1</strain>
    </source>
</reference>
<accession>A2SIF0</accession>
<dbReference type="PANTHER" id="PTHR33841:SF5">
    <property type="entry name" value="DNA METHYLASE (MODIFICATION METHYLASE) (METHYLTRANSFERASE)-RELATED"/>
    <property type="match status" value="1"/>
</dbReference>
<dbReference type="EC" id="2.1.1.72" evidence="2"/>
<dbReference type="PRINTS" id="PR00507">
    <property type="entry name" value="N12N6MTFRASE"/>
</dbReference>
<evidence type="ECO:0000256" key="2">
    <source>
        <dbReference type="ARBA" id="ARBA00011900"/>
    </source>
</evidence>
<feature type="domain" description="Type II methyltransferase M.TaqI-like" evidence="7">
    <location>
        <begin position="257"/>
        <end position="421"/>
    </location>
</feature>
<evidence type="ECO:0000259" key="7">
    <source>
        <dbReference type="Pfam" id="PF07669"/>
    </source>
</evidence>
<evidence type="ECO:0000313" key="9">
    <source>
        <dbReference type="Proteomes" id="UP000000366"/>
    </source>
</evidence>